<reference evidence="4" key="1">
    <citation type="submission" date="2021-01" db="EMBL/GenBank/DDBJ databases">
        <authorList>
            <person name="Corre E."/>
            <person name="Pelletier E."/>
            <person name="Niang G."/>
            <person name="Scheremetjew M."/>
            <person name="Finn R."/>
            <person name="Kale V."/>
            <person name="Holt S."/>
            <person name="Cochrane G."/>
            <person name="Meng A."/>
            <person name="Brown T."/>
            <person name="Cohen L."/>
        </authorList>
    </citation>
    <scope>NUCLEOTIDE SEQUENCE</scope>
    <source>
        <strain evidence="4">GSO104</strain>
    </source>
</reference>
<evidence type="ECO:0000256" key="2">
    <source>
        <dbReference type="SAM" id="Phobius"/>
    </source>
</evidence>
<dbReference type="InterPro" id="IPR002889">
    <property type="entry name" value="WSC_carb-bd"/>
</dbReference>
<evidence type="ECO:0000259" key="3">
    <source>
        <dbReference type="PROSITE" id="PS51212"/>
    </source>
</evidence>
<feature type="compositionally biased region" description="Basic and acidic residues" evidence="1">
    <location>
        <begin position="1"/>
        <end position="18"/>
    </location>
</feature>
<feature type="transmembrane region" description="Helical" evidence="2">
    <location>
        <begin position="194"/>
        <end position="216"/>
    </location>
</feature>
<feature type="region of interest" description="Disordered" evidence="1">
    <location>
        <begin position="1"/>
        <end position="52"/>
    </location>
</feature>
<keyword evidence="2" id="KW-1133">Transmembrane helix</keyword>
<keyword evidence="2" id="KW-0472">Membrane</keyword>
<proteinExistence type="predicted"/>
<dbReference type="EMBL" id="HBNS01041294">
    <property type="protein sequence ID" value="CAE4639882.1"/>
    <property type="molecule type" value="Transcribed_RNA"/>
</dbReference>
<dbReference type="Pfam" id="PF01822">
    <property type="entry name" value="WSC"/>
    <property type="match status" value="1"/>
</dbReference>
<dbReference type="SMART" id="SM00321">
    <property type="entry name" value="WSC"/>
    <property type="match status" value="1"/>
</dbReference>
<protein>
    <recommendedName>
        <fullName evidence="3">WSC domain-containing protein</fullName>
    </recommendedName>
</protein>
<gene>
    <name evidence="4" type="ORF">DBRI00130_LOCUS32141</name>
</gene>
<sequence>MSYKKDDDHSMEMFDDHSTGIINDESSTDDDRIPKSAVKFHDKKAKEKRVPLEKLEVGMQSKVDDGYKDEWDDNRSNAITHDESSMDNNLNVRFEDNSTGSSRHEDSNEEMAPMFERNEQPEGGGGIKRRRNPRKDRQNKALSVVSRLYDRDGKGYLSKGEARARALDTDGTGKVSGHILSEQLDSNLRAQKRYGIAFGLLLATIVGLSVTLIVVLSDSTKSINQSVADTVTTMVSDVDQYGDSLLLSADGSTIITTQAMGHSYDAQFVYDSVTKNTVVCLPIIDAAMIMHDIRIGSDARIVIGDSEYGRERILDVAKGDAEDHGDYLSLSDNKISLRFDSATCNEDRGTTGTVDMNNGDVNAYTEENGGSSAEDNIFDPLYRRELIAGQRRLRKQYDDARAALKKGQSYRLLQGGNGKGQGGNGQGENGKGLVEVVMISNENTYTDNRGIAGNSQITLNPSEIRKFADTLNDETQKCLKCPFNETLKQALFEFEVNDEGTGNALLNALADESIDVFDNTKIAVIENRGVLGFAACHAGSNDSLCKNNKKKDDAMNKVFEKFNYKIEEAEEAEVEPDVDEIFSQLEIENGLSPIMVEWLFNEDPTETERIKSRLKEAKKKAKGKEMKEKGDSVEEILTVFLDQGDDIETAVSKSGFDMYDIDEAFSALNETRKEVLNEKIGKGRKEMKEKVEKVYSNRGYKENGNNKKWDAPDDDNVGRFYFDTEGKMHFKQPNGHESFQSKAEKIRKKTENDSSRRKLEIQSIIKDTRDFNETLTLHVTKVQRHLLSLSDLGPNACPTRYMGCFLDSTSDADFVTSLGSAYSIEQCLNECHSKGFDYVGLQAGGQCFCGDEYFGKHGQSDSCNMLCSNGGSECGGSQSNSIYKHLEYPSAACISQSFETVGLELGVIASQVSEKLSPLSVLLEVVETSAVTLRTLKTTAQVTDLAVDIGSKIPYIGPLLQVAKNPVEFAKDSITEASDKTARFQKNIGNVWQNSVGRVLEILDSFSTTFIGPLLGVAGTISVVEDNQCAESIISGFLGDFLGIAESAMNSIQDYSHTLLNSLKDLLDVLNSSFWQTVDSGLNTIMGGITPMIDFFKPLEGLGALLETEITIPWFQLPYLEQKLGDGRCNNGYYKGTSSPKICWEEESDDWEEQFSLYSPYKMMRTCASGGYQPRLLGGCWNDYYWSQTTEFHWSWSGPYCPSNYFVAPWRAWECTENCLSDWVMDTGYCYRTSCSSGFWREATIRCNGNTRNQYYHTAKCDHVSVNDPDATKYLSFFGECWQGCSAGDSSFLGLCFPPASLKISIQDVANAFAAIFEFIENLPIISWIKSAIDSIIGAILKPITDYISTLLPVDLPSFPDLSLDALPLGIFDNMAINLPALPDLSQFENLPEEVMKSLPIPDDIGLADCGLDVQCVLEKGGLDELLDKFGDIEEFISYFSMDNLMETFSNIVLDARCTEWEDLTLPVSSLLSKVPALGAVSACDIDIPVCKSFDFSGATEFISELTEMIEDIFSSQRLRGRALFLSPFLTSITGILTSIFTIELSSGISRQFWGNNRGFQFEGGVKFLRTWTVDDQGPTEEDRIRAVSVGINVGPRFTLSPYLDFIKMKFGFSLAVAFDVTLSTNRGFRSILDETIMYAKTIEPLKKTDVSSKEDDRISQFAKDIGLGDSCLKFDSSSSEPIWNFTSIYENKKSCAWQYQAVSVANNAWIVPRSALPGFIKDNSGPSYGRLRVGRTDGEACSVDSMTQLDPKKKHKEAWDCIQYWHKVKTDLDDYYQKVQSLLGSGSDWPCSAGCSTYDESTKQFFAAAFSRNVKKASISFGPFLKEYVLNNLGLSFANFTGVRFSFGITASHPINGTSLGPSFTFNDQMQLASFDFGAAELRHLYYLKSALAEIREWPISVAASVQFKHTFMFN</sequence>
<keyword evidence="2" id="KW-0812">Transmembrane</keyword>
<feature type="region of interest" description="Disordered" evidence="1">
    <location>
        <begin position="65"/>
        <end position="141"/>
    </location>
</feature>
<feature type="compositionally biased region" description="Basic and acidic residues" evidence="1">
    <location>
        <begin position="65"/>
        <end position="84"/>
    </location>
</feature>
<evidence type="ECO:0000313" key="4">
    <source>
        <dbReference type="EMBL" id="CAE4639882.1"/>
    </source>
</evidence>
<feature type="domain" description="WSC" evidence="3">
    <location>
        <begin position="798"/>
        <end position="886"/>
    </location>
</feature>
<organism evidence="4">
    <name type="scientific">Ditylum brightwellii</name>
    <dbReference type="NCBI Taxonomy" id="49249"/>
    <lineage>
        <taxon>Eukaryota</taxon>
        <taxon>Sar</taxon>
        <taxon>Stramenopiles</taxon>
        <taxon>Ochrophyta</taxon>
        <taxon>Bacillariophyta</taxon>
        <taxon>Mediophyceae</taxon>
        <taxon>Lithodesmiophycidae</taxon>
        <taxon>Lithodesmiales</taxon>
        <taxon>Lithodesmiaceae</taxon>
        <taxon>Ditylum</taxon>
    </lineage>
</organism>
<name>A0A7S4SBL0_9STRA</name>
<accession>A0A7S4SBL0</accession>
<feature type="compositionally biased region" description="Polar residues" evidence="1">
    <location>
        <begin position="86"/>
        <end position="101"/>
    </location>
</feature>
<evidence type="ECO:0000256" key="1">
    <source>
        <dbReference type="SAM" id="MobiDB-lite"/>
    </source>
</evidence>
<dbReference type="PROSITE" id="PS51212">
    <property type="entry name" value="WSC"/>
    <property type="match status" value="1"/>
</dbReference>